<name>A0A4Y4DSA3_GLUUR</name>
<dbReference type="PANTHER" id="PTHR42760:SF40">
    <property type="entry name" value="3-OXOACYL-[ACYL-CARRIER-PROTEIN] REDUCTASE, CHLOROPLASTIC"/>
    <property type="match status" value="1"/>
</dbReference>
<dbReference type="PANTHER" id="PTHR42760">
    <property type="entry name" value="SHORT-CHAIN DEHYDROGENASES/REDUCTASES FAMILY MEMBER"/>
    <property type="match status" value="1"/>
</dbReference>
<dbReference type="PRINTS" id="PR00081">
    <property type="entry name" value="GDHRDH"/>
</dbReference>
<keyword evidence="2" id="KW-0560">Oxidoreductase</keyword>
<dbReference type="SUPFAM" id="SSF51735">
    <property type="entry name" value="NAD(P)-binding Rossmann-fold domains"/>
    <property type="match status" value="1"/>
</dbReference>
<dbReference type="FunFam" id="3.40.50.720:FF:000084">
    <property type="entry name" value="Short-chain dehydrogenase reductase"/>
    <property type="match status" value="1"/>
</dbReference>
<dbReference type="AlphaFoldDB" id="A0A4Y4DSA3"/>
<dbReference type="GO" id="GO:0030497">
    <property type="term" value="P:fatty acid elongation"/>
    <property type="evidence" value="ECO:0007669"/>
    <property type="project" value="TreeGrafter"/>
</dbReference>
<keyword evidence="4" id="KW-1185">Reference proteome</keyword>
<dbReference type="InterPro" id="IPR036291">
    <property type="entry name" value="NAD(P)-bd_dom_sf"/>
</dbReference>
<dbReference type="InterPro" id="IPR002347">
    <property type="entry name" value="SDR_fam"/>
</dbReference>
<dbReference type="InterPro" id="IPR020904">
    <property type="entry name" value="Sc_DH/Rdtase_CS"/>
</dbReference>
<gene>
    <name evidence="3" type="ORF">AUR04nite_33280</name>
</gene>
<dbReference type="Proteomes" id="UP000316612">
    <property type="component" value="Unassembled WGS sequence"/>
</dbReference>
<accession>A0A4Y4DSA3</accession>
<dbReference type="CDD" id="cd05233">
    <property type="entry name" value="SDR_c"/>
    <property type="match status" value="1"/>
</dbReference>
<reference evidence="3 4" key="1">
    <citation type="submission" date="2019-06" db="EMBL/GenBank/DDBJ databases">
        <title>Whole genome shotgun sequence of Glutamicibacter uratoxydans NBRC 15515.</title>
        <authorList>
            <person name="Hosoyama A."/>
            <person name="Uohara A."/>
            <person name="Ohji S."/>
            <person name="Ichikawa N."/>
        </authorList>
    </citation>
    <scope>NUCLEOTIDE SEQUENCE [LARGE SCALE GENOMIC DNA]</scope>
    <source>
        <strain evidence="3 4">NBRC 15515</strain>
    </source>
</reference>
<evidence type="ECO:0000256" key="1">
    <source>
        <dbReference type="ARBA" id="ARBA00006484"/>
    </source>
</evidence>
<evidence type="ECO:0000256" key="2">
    <source>
        <dbReference type="ARBA" id="ARBA00023002"/>
    </source>
</evidence>
<dbReference type="Gene3D" id="3.40.50.720">
    <property type="entry name" value="NAD(P)-binding Rossmann-like Domain"/>
    <property type="match status" value="1"/>
</dbReference>
<comment type="similarity">
    <text evidence="1">Belongs to the short-chain dehydrogenases/reductases (SDR) family.</text>
</comment>
<organism evidence="3 4">
    <name type="scientific">Glutamicibacter uratoxydans</name>
    <name type="common">Arthrobacter uratoxydans</name>
    <dbReference type="NCBI Taxonomy" id="43667"/>
    <lineage>
        <taxon>Bacteria</taxon>
        <taxon>Bacillati</taxon>
        <taxon>Actinomycetota</taxon>
        <taxon>Actinomycetes</taxon>
        <taxon>Micrococcales</taxon>
        <taxon>Micrococcaceae</taxon>
        <taxon>Glutamicibacter</taxon>
    </lineage>
</organism>
<dbReference type="Pfam" id="PF13561">
    <property type="entry name" value="adh_short_C2"/>
    <property type="match status" value="1"/>
</dbReference>
<dbReference type="PROSITE" id="PS00061">
    <property type="entry name" value="ADH_SHORT"/>
    <property type="match status" value="1"/>
</dbReference>
<evidence type="ECO:0000313" key="3">
    <source>
        <dbReference type="EMBL" id="GED07796.1"/>
    </source>
</evidence>
<dbReference type="RefSeq" id="WP_141367256.1">
    <property type="nucleotide sequence ID" value="NZ_BAAAJL010000002.1"/>
</dbReference>
<sequence>MQSTTVIAVTGGARGIGAAIVERVAAAGHDVLIGYRSGQAAAEELAERVRSSGRLAATASVDITDAGSLAEFFKTGEALGPLAGVVASAGAVEAVGALVDLEPDQIRRDLEVNLLGPVLTARAAVPYLAKTSGSLVLIGSAASTTGSPGTYVHYAAAKAGTAALAAGLAKELAGSGIRVNCVEPGTVWTGFHQDPQRPAKVASSIPLSRPGDPAEIAGAVNWLLSAEASYTTGATLRVAGGM</sequence>
<comment type="caution">
    <text evidence="3">The sequence shown here is derived from an EMBL/GenBank/DDBJ whole genome shotgun (WGS) entry which is preliminary data.</text>
</comment>
<dbReference type="EMBL" id="BJNY01000027">
    <property type="protein sequence ID" value="GED07796.1"/>
    <property type="molecule type" value="Genomic_DNA"/>
</dbReference>
<protein>
    <submittedName>
        <fullName evidence="3">Oxidoreductase</fullName>
    </submittedName>
</protein>
<evidence type="ECO:0000313" key="4">
    <source>
        <dbReference type="Proteomes" id="UP000316612"/>
    </source>
</evidence>
<dbReference type="GO" id="GO:0016616">
    <property type="term" value="F:oxidoreductase activity, acting on the CH-OH group of donors, NAD or NADP as acceptor"/>
    <property type="evidence" value="ECO:0007669"/>
    <property type="project" value="TreeGrafter"/>
</dbReference>
<proteinExistence type="inferred from homology"/>
<dbReference type="OrthoDB" id="9809287at2"/>